<dbReference type="InterPro" id="IPR001128">
    <property type="entry name" value="Cyt_P450"/>
</dbReference>
<dbReference type="PROSITE" id="PS00086">
    <property type="entry name" value="CYTOCHROME_P450"/>
    <property type="match status" value="1"/>
</dbReference>
<evidence type="ECO:0000256" key="4">
    <source>
        <dbReference type="ARBA" id="ARBA00022857"/>
    </source>
</evidence>
<evidence type="ECO:0000256" key="9">
    <source>
        <dbReference type="ARBA" id="ARBA00060683"/>
    </source>
</evidence>
<comment type="similarity">
    <text evidence="1 10">Belongs to the cytochrome P450 family.</text>
</comment>
<dbReference type="RefSeq" id="WP_067305014.1">
    <property type="nucleotide sequence ID" value="NZ_LRMV01000029.1"/>
</dbReference>
<dbReference type="GO" id="GO:0004497">
    <property type="term" value="F:monooxygenase activity"/>
    <property type="evidence" value="ECO:0007669"/>
    <property type="project" value="UniProtKB-KW"/>
</dbReference>
<dbReference type="AlphaFoldDB" id="A0A120F9C1"/>
<dbReference type="GO" id="GO:0016705">
    <property type="term" value="F:oxidoreductase activity, acting on paired donors, with incorporation or reduction of molecular oxygen"/>
    <property type="evidence" value="ECO:0007669"/>
    <property type="project" value="InterPro"/>
</dbReference>
<dbReference type="FunFam" id="1.10.630.10:FF:000018">
    <property type="entry name" value="Cytochrome P450 monooxygenase"/>
    <property type="match status" value="1"/>
</dbReference>
<dbReference type="InterPro" id="IPR036396">
    <property type="entry name" value="Cyt_P450_sf"/>
</dbReference>
<dbReference type="InterPro" id="IPR017972">
    <property type="entry name" value="Cyt_P450_CS"/>
</dbReference>
<sequence length="427" mass="46738">MGFSVSLDELLGDEVRRDPYPYYARLHELGEAAALPPTAPYAAVVHGYDAAHRVLRDPVFRVLDADHLDRSGLRWRDHPVIRTLQASMFNAPPDEHARLRQLFGQALTARRVAALEPAILRIADGLLDGLAEAGADGRPVDFMAAFALPLPSAVVGELLGVPQRDRDWFPSRVRAFDAVLEIGPRSFREIRAANAAAEELTGYFAALVAARRAEPRDDLVSALVRIRDEQPDQLTEAELSANLIVMYNAGFRTTANLFGNGLALLTARPAALAALRADPSLAPAYVEEILRYEPPVHFAVRYAAEDTEIAGVTVAKGRSVLVLTGAANRDPRRFTAPDSFDPSRRDNRHLAFSGGPHYCLGAALGRAEGRLVLPRLLDRFPGLTLAEAPGERRELMLRGHDRLPVHVVAPHTDRSVRTVRVDLAEPS</sequence>
<evidence type="ECO:0000313" key="11">
    <source>
        <dbReference type="EMBL" id="SCG51263.1"/>
    </source>
</evidence>
<proteinExistence type="inferred from homology"/>
<dbReference type="EMBL" id="LT607752">
    <property type="protein sequence ID" value="SCG51263.1"/>
    <property type="molecule type" value="Genomic_DNA"/>
</dbReference>
<name>A0A120F9C1_9ACTN</name>
<comment type="pathway">
    <text evidence="9">Antibiotic biosynthesis; mycinamicin biosynthesis.</text>
</comment>
<dbReference type="GO" id="GO:0020037">
    <property type="term" value="F:heme binding"/>
    <property type="evidence" value="ECO:0007669"/>
    <property type="project" value="InterPro"/>
</dbReference>
<keyword evidence="12" id="KW-1185">Reference proteome</keyword>
<dbReference type="Gene3D" id="1.10.630.10">
    <property type="entry name" value="Cytochrome P450"/>
    <property type="match status" value="1"/>
</dbReference>
<evidence type="ECO:0000256" key="10">
    <source>
        <dbReference type="RuleBase" id="RU000461"/>
    </source>
</evidence>
<evidence type="ECO:0000256" key="5">
    <source>
        <dbReference type="ARBA" id="ARBA00023002"/>
    </source>
</evidence>
<dbReference type="CDD" id="cd20625">
    <property type="entry name" value="CYP164-like"/>
    <property type="match status" value="1"/>
</dbReference>
<keyword evidence="8" id="KW-0045">Antibiotic biosynthesis</keyword>
<keyword evidence="2 10" id="KW-0349">Heme</keyword>
<keyword evidence="7 10" id="KW-0503">Monooxygenase</keyword>
<evidence type="ECO:0000256" key="3">
    <source>
        <dbReference type="ARBA" id="ARBA00022723"/>
    </source>
</evidence>
<protein>
    <submittedName>
        <fullName evidence="11">Cytochrome P450</fullName>
    </submittedName>
</protein>
<dbReference type="OrthoDB" id="4156795at2"/>
<gene>
    <name evidence="11" type="ORF">GA0070623_1907</name>
</gene>
<dbReference type="InterPro" id="IPR002397">
    <property type="entry name" value="Cyt_P450_B"/>
</dbReference>
<evidence type="ECO:0000256" key="6">
    <source>
        <dbReference type="ARBA" id="ARBA00023004"/>
    </source>
</evidence>
<evidence type="ECO:0000256" key="7">
    <source>
        <dbReference type="ARBA" id="ARBA00023033"/>
    </source>
</evidence>
<evidence type="ECO:0000313" key="12">
    <source>
        <dbReference type="Proteomes" id="UP000198226"/>
    </source>
</evidence>
<organism evidence="11 12">
    <name type="scientific">Micromonospora rifamycinica</name>
    <dbReference type="NCBI Taxonomy" id="291594"/>
    <lineage>
        <taxon>Bacteria</taxon>
        <taxon>Bacillati</taxon>
        <taxon>Actinomycetota</taxon>
        <taxon>Actinomycetes</taxon>
        <taxon>Micromonosporales</taxon>
        <taxon>Micromonosporaceae</taxon>
        <taxon>Micromonospora</taxon>
    </lineage>
</organism>
<evidence type="ECO:0000256" key="2">
    <source>
        <dbReference type="ARBA" id="ARBA00022617"/>
    </source>
</evidence>
<keyword evidence="5 10" id="KW-0560">Oxidoreductase</keyword>
<dbReference type="Pfam" id="PF00067">
    <property type="entry name" value="p450"/>
    <property type="match status" value="1"/>
</dbReference>
<keyword evidence="3 10" id="KW-0479">Metal-binding</keyword>
<dbReference type="PANTHER" id="PTHR46696">
    <property type="entry name" value="P450, PUTATIVE (EUROFUNG)-RELATED"/>
    <property type="match status" value="1"/>
</dbReference>
<evidence type="ECO:0000256" key="1">
    <source>
        <dbReference type="ARBA" id="ARBA00010617"/>
    </source>
</evidence>
<dbReference type="SUPFAM" id="SSF48264">
    <property type="entry name" value="Cytochrome P450"/>
    <property type="match status" value="1"/>
</dbReference>
<accession>A0A120F9C1</accession>
<dbReference type="PRINTS" id="PR00359">
    <property type="entry name" value="BP450"/>
</dbReference>
<dbReference type="GO" id="GO:0005506">
    <property type="term" value="F:iron ion binding"/>
    <property type="evidence" value="ECO:0007669"/>
    <property type="project" value="InterPro"/>
</dbReference>
<dbReference type="PANTHER" id="PTHR46696:SF1">
    <property type="entry name" value="CYTOCHROME P450 YJIB-RELATED"/>
    <property type="match status" value="1"/>
</dbReference>
<reference evidence="12" key="1">
    <citation type="submission" date="2016-06" db="EMBL/GenBank/DDBJ databases">
        <authorList>
            <person name="Varghese N."/>
            <person name="Submissions Spin"/>
        </authorList>
    </citation>
    <scope>NUCLEOTIDE SEQUENCE [LARGE SCALE GENOMIC DNA]</scope>
    <source>
        <strain evidence="12">DSM 44983</strain>
    </source>
</reference>
<evidence type="ECO:0000256" key="8">
    <source>
        <dbReference type="ARBA" id="ARBA00023194"/>
    </source>
</evidence>
<keyword evidence="6 10" id="KW-0408">Iron</keyword>
<keyword evidence="4" id="KW-0521">NADP</keyword>
<dbReference type="GO" id="GO:0017000">
    <property type="term" value="P:antibiotic biosynthetic process"/>
    <property type="evidence" value="ECO:0007669"/>
    <property type="project" value="UniProtKB-KW"/>
</dbReference>
<dbReference type="Proteomes" id="UP000198226">
    <property type="component" value="Chromosome I"/>
</dbReference>